<dbReference type="Proteomes" id="UP001417504">
    <property type="component" value="Unassembled WGS sequence"/>
</dbReference>
<protein>
    <submittedName>
        <fullName evidence="2">Uncharacterized protein</fullName>
    </submittedName>
</protein>
<name>A0AAP0PRW3_9MAGN</name>
<sequence>MTVLSLSLDESKRKKKKNAEKNEGEERETERRRGGKLVLERRRRYIWGDNLDYRVIIGARRGLIFETRSAI</sequence>
<dbReference type="AlphaFoldDB" id="A0AAP0PRW3"/>
<keyword evidence="3" id="KW-1185">Reference proteome</keyword>
<reference evidence="2 3" key="1">
    <citation type="submission" date="2024-01" db="EMBL/GenBank/DDBJ databases">
        <title>Genome assemblies of Stephania.</title>
        <authorList>
            <person name="Yang L."/>
        </authorList>
    </citation>
    <scope>NUCLEOTIDE SEQUENCE [LARGE SCALE GENOMIC DNA]</scope>
    <source>
        <strain evidence="2">QJT</strain>
        <tissue evidence="2">Leaf</tissue>
    </source>
</reference>
<dbReference type="EMBL" id="JBBNAE010000001">
    <property type="protein sequence ID" value="KAK9154343.1"/>
    <property type="molecule type" value="Genomic_DNA"/>
</dbReference>
<proteinExistence type="predicted"/>
<feature type="compositionally biased region" description="Basic and acidic residues" evidence="1">
    <location>
        <begin position="19"/>
        <end position="32"/>
    </location>
</feature>
<evidence type="ECO:0000256" key="1">
    <source>
        <dbReference type="SAM" id="MobiDB-lite"/>
    </source>
</evidence>
<evidence type="ECO:0000313" key="3">
    <source>
        <dbReference type="Proteomes" id="UP001417504"/>
    </source>
</evidence>
<gene>
    <name evidence="2" type="ORF">Sjap_001823</name>
</gene>
<comment type="caution">
    <text evidence="2">The sequence shown here is derived from an EMBL/GenBank/DDBJ whole genome shotgun (WGS) entry which is preliminary data.</text>
</comment>
<organism evidence="2 3">
    <name type="scientific">Stephania japonica</name>
    <dbReference type="NCBI Taxonomy" id="461633"/>
    <lineage>
        <taxon>Eukaryota</taxon>
        <taxon>Viridiplantae</taxon>
        <taxon>Streptophyta</taxon>
        <taxon>Embryophyta</taxon>
        <taxon>Tracheophyta</taxon>
        <taxon>Spermatophyta</taxon>
        <taxon>Magnoliopsida</taxon>
        <taxon>Ranunculales</taxon>
        <taxon>Menispermaceae</taxon>
        <taxon>Menispermoideae</taxon>
        <taxon>Cissampelideae</taxon>
        <taxon>Stephania</taxon>
    </lineage>
</organism>
<evidence type="ECO:0000313" key="2">
    <source>
        <dbReference type="EMBL" id="KAK9154343.1"/>
    </source>
</evidence>
<accession>A0AAP0PRW3</accession>
<feature type="region of interest" description="Disordered" evidence="1">
    <location>
        <begin position="1"/>
        <end position="34"/>
    </location>
</feature>